<dbReference type="InterPro" id="IPR008928">
    <property type="entry name" value="6-hairpin_glycosidase_sf"/>
</dbReference>
<dbReference type="InterPro" id="IPR013783">
    <property type="entry name" value="Ig-like_fold"/>
</dbReference>
<reference evidence="8 9" key="1">
    <citation type="submission" date="2017-03" db="EMBL/GenBank/DDBJ databases">
        <title>Isolation of Levoglucosan Utilizing Bacteria.</title>
        <authorList>
            <person name="Arya A.S."/>
        </authorList>
    </citation>
    <scope>NUCLEOTIDE SEQUENCE [LARGE SCALE GENOMIC DNA]</scope>
    <source>
        <strain evidence="8 9">MEC069</strain>
    </source>
</reference>
<dbReference type="Gene3D" id="1.50.10.10">
    <property type="match status" value="1"/>
</dbReference>
<dbReference type="GO" id="GO:0008810">
    <property type="term" value="F:cellulase activity"/>
    <property type="evidence" value="ECO:0007669"/>
    <property type="project" value="InterPro"/>
</dbReference>
<dbReference type="RefSeq" id="WP_134756877.1">
    <property type="nucleotide sequence ID" value="NZ_MYFO02000009.1"/>
</dbReference>
<evidence type="ECO:0000256" key="5">
    <source>
        <dbReference type="ARBA" id="ARBA00023326"/>
    </source>
</evidence>
<keyword evidence="2" id="KW-0378">Hydrolase</keyword>
<dbReference type="GO" id="GO:0000272">
    <property type="term" value="P:polysaccharide catabolic process"/>
    <property type="evidence" value="ECO:0007669"/>
    <property type="project" value="UniProtKB-KW"/>
</dbReference>
<dbReference type="InterPro" id="IPR012341">
    <property type="entry name" value="6hp_glycosidase-like_sf"/>
</dbReference>
<dbReference type="SUPFAM" id="SSF48208">
    <property type="entry name" value="Six-hairpin glycosidases"/>
    <property type="match status" value="1"/>
</dbReference>
<dbReference type="PANTHER" id="PTHR22298">
    <property type="entry name" value="ENDO-1,4-BETA-GLUCANASE"/>
    <property type="match status" value="1"/>
</dbReference>
<evidence type="ECO:0000313" key="8">
    <source>
        <dbReference type="EMBL" id="TFE83783.1"/>
    </source>
</evidence>
<keyword evidence="9" id="KW-1185">Reference proteome</keyword>
<proteinExistence type="inferred from homology"/>
<evidence type="ECO:0000256" key="1">
    <source>
        <dbReference type="ARBA" id="ARBA00007072"/>
    </source>
</evidence>
<accession>A0A4Y8PSB1</accession>
<evidence type="ECO:0000256" key="3">
    <source>
        <dbReference type="ARBA" id="ARBA00023277"/>
    </source>
</evidence>
<keyword evidence="3" id="KW-0119">Carbohydrate metabolism</keyword>
<protein>
    <submittedName>
        <fullName evidence="8">Uncharacterized protein</fullName>
    </submittedName>
</protein>
<keyword evidence="5" id="KW-0624">Polysaccharide degradation</keyword>
<dbReference type="Pfam" id="PF02927">
    <property type="entry name" value="CelD_N"/>
    <property type="match status" value="1"/>
</dbReference>
<evidence type="ECO:0000256" key="2">
    <source>
        <dbReference type="ARBA" id="ARBA00022801"/>
    </source>
</evidence>
<dbReference type="EMBL" id="MYFO01000043">
    <property type="protein sequence ID" value="TFE83783.1"/>
    <property type="molecule type" value="Genomic_DNA"/>
</dbReference>
<evidence type="ECO:0000259" key="7">
    <source>
        <dbReference type="Pfam" id="PF02927"/>
    </source>
</evidence>
<name>A0A4Y8PSB1_9BACL</name>
<comment type="similarity">
    <text evidence="1">Belongs to the glycosyl hydrolase 9 (cellulase E) family.</text>
</comment>
<evidence type="ECO:0000256" key="4">
    <source>
        <dbReference type="ARBA" id="ARBA00023295"/>
    </source>
</evidence>
<evidence type="ECO:0000313" key="9">
    <source>
        <dbReference type="Proteomes" id="UP000298246"/>
    </source>
</evidence>
<dbReference type="CDD" id="cd02850">
    <property type="entry name" value="E_set_Cellulase_N"/>
    <property type="match status" value="1"/>
</dbReference>
<keyword evidence="4" id="KW-0326">Glycosidase</keyword>
<sequence length="995" mass="107679">MKQNRWVRKLVMLWVAVLMVVPYFASVSYADFDTGNIRVNQIGYAPDGDKIATVIIPPASASPSTPLSWQLLDYYNHVVMSGMTTNVGLDAASGDYVHKLDFSAFKAVGTDYKLAVDTLGTSVNFDIQPDLYATLPADAMNYFYFHRMGEATVAQYLPSAVYARAALHPGDSAVACLTITDSTTQKGCVGTLNVKNSWADAGDYGIYPVNHAISAWTLMNFYERYPSSFPDSSLNLPERGNGIPDILDEVAFGSTYMYGMLPASGLASHKVTNVQWGDGFNQTTAGFVNYENTSSALGGRKAQPTSTAATYAVARTLAQLSRVIKPYNATLAASYWTKAKDAFSRATSLPIIYYSGTTTDSVGGGDYDDVKITDDRYAAAVEMYLTAYKNADANLATYRTEVRNAVDFKKVGQFDWQEVGTTGTLSLLSVPNDLTATELNDMKANVATYANSLVAIQNAEGYPALISPGASNKYPWGSNSFIVNRMMVLGYAYDLSKVGGTPNLSYLKAINRGMDYLMGTNAMKLSYITGYGEYYEADTHDRFAWVASGKRTRTTPYPRGWLSGGPNNDVINDGIAGGTGRPGTPTGVAPAKSYAGPNSAPEAWASKENTINWNAPLVWAAQYIRNNQNDLYTGFTLSSSNGPSSAIRLTWPSQGTGYTYDVYVSDPTTGAMMLETNVGAATTVDIFRPAFAPYYFKVVAVNANPALNKTSRTIQASGYPTPAQPNIQILPGSGSIGLTFDMTGSTNVVMRSENNSTWTYLGDGVYGPSGGGYYLDSTVQPNKTYYYKVVATAYRYGSTDSAVVSGRTVTTATSYFTTSLESGQTPTTWGDSVEASANIGGYLPTIQPEASVRTNEQAKTGTAALMFSGKDNSTSSSYIRFKSFDVNIPVNDPNLKLNYWFYPQTALAKNVIVDLLFTDGTLMSDCYGLSDTQGNGVDPSSGRGTINTWTQVQFNFAPYAIGKTVDKILIHYKDWDYGGTTGQFRGYVDDIKITN</sequence>
<dbReference type="AlphaFoldDB" id="A0A4Y8PSB1"/>
<dbReference type="OrthoDB" id="3799094at2"/>
<dbReference type="InterPro" id="IPR004197">
    <property type="entry name" value="Cellulase_Ig-like"/>
</dbReference>
<gene>
    <name evidence="8" type="ORF">B5M42_22155</name>
</gene>
<dbReference type="Proteomes" id="UP000298246">
    <property type="component" value="Unassembled WGS sequence"/>
</dbReference>
<feature type="domain" description="Glycoside hydrolase family 9" evidence="6">
    <location>
        <begin position="132"/>
        <end position="620"/>
    </location>
</feature>
<comment type="caution">
    <text evidence="8">The sequence shown here is derived from an EMBL/GenBank/DDBJ whole genome shotgun (WGS) entry which is preliminary data.</text>
</comment>
<dbReference type="Gene3D" id="2.60.40.10">
    <property type="entry name" value="Immunoglobulins"/>
    <property type="match status" value="1"/>
</dbReference>
<feature type="domain" description="Cellulase Ig-like" evidence="7">
    <location>
        <begin position="35"/>
        <end position="120"/>
    </location>
</feature>
<dbReference type="SUPFAM" id="SSF81296">
    <property type="entry name" value="E set domains"/>
    <property type="match status" value="1"/>
</dbReference>
<dbReference type="Pfam" id="PF00759">
    <property type="entry name" value="Glyco_hydro_9"/>
    <property type="match status" value="1"/>
</dbReference>
<dbReference type="InterPro" id="IPR001701">
    <property type="entry name" value="Glyco_hydro_9"/>
</dbReference>
<organism evidence="8 9">
    <name type="scientific">Paenibacillus athensensis</name>
    <dbReference type="NCBI Taxonomy" id="1967502"/>
    <lineage>
        <taxon>Bacteria</taxon>
        <taxon>Bacillati</taxon>
        <taxon>Bacillota</taxon>
        <taxon>Bacilli</taxon>
        <taxon>Bacillales</taxon>
        <taxon>Paenibacillaceae</taxon>
        <taxon>Paenibacillus</taxon>
    </lineage>
</organism>
<dbReference type="InterPro" id="IPR014756">
    <property type="entry name" value="Ig_E-set"/>
</dbReference>
<evidence type="ECO:0000259" key="6">
    <source>
        <dbReference type="Pfam" id="PF00759"/>
    </source>
</evidence>